<dbReference type="EMBL" id="AVBG01000003">
    <property type="protein sequence ID" value="KGP92381.1"/>
    <property type="molecule type" value="Genomic_DNA"/>
</dbReference>
<dbReference type="OrthoDB" id="2692253at2"/>
<comment type="caution">
    <text evidence="1">The sequence shown here is derived from an EMBL/GenBank/DDBJ whole genome shotgun (WGS) entry which is preliminary data.</text>
</comment>
<name>A0A0A2V0T1_9BACI</name>
<reference evidence="1 2" key="1">
    <citation type="submission" date="2013-08" db="EMBL/GenBank/DDBJ databases">
        <title>Genome of Pontibacillus chungwhensis.</title>
        <authorList>
            <person name="Wang Q."/>
            <person name="Wang G."/>
        </authorList>
    </citation>
    <scope>NUCLEOTIDE SEQUENCE [LARGE SCALE GENOMIC DNA]</scope>
    <source>
        <strain evidence="1 2">BH030062</strain>
    </source>
</reference>
<sequence>MRLFTQEDIKADNGHYEIYLTINKQQLLKHIDDEMTAFIKKQAIDHIQAKYDHVPIRVVRIMIGSMLYFSFAVNQKKQLSPLT</sequence>
<keyword evidence="2" id="KW-1185">Reference proteome</keyword>
<dbReference type="Proteomes" id="UP000030153">
    <property type="component" value="Unassembled WGS sequence"/>
</dbReference>
<dbReference type="eggNOG" id="ENOG5031F6R">
    <property type="taxonomic scope" value="Bacteria"/>
</dbReference>
<organism evidence="1 2">
    <name type="scientific">Pontibacillus chungwhensis BH030062</name>
    <dbReference type="NCBI Taxonomy" id="1385513"/>
    <lineage>
        <taxon>Bacteria</taxon>
        <taxon>Bacillati</taxon>
        <taxon>Bacillota</taxon>
        <taxon>Bacilli</taxon>
        <taxon>Bacillales</taxon>
        <taxon>Bacillaceae</taxon>
        <taxon>Pontibacillus</taxon>
    </lineage>
</organism>
<evidence type="ECO:0000313" key="1">
    <source>
        <dbReference type="EMBL" id="KGP92381.1"/>
    </source>
</evidence>
<protein>
    <submittedName>
        <fullName evidence="1">Uncharacterized protein</fullName>
    </submittedName>
</protein>
<dbReference type="AlphaFoldDB" id="A0A0A2V0T1"/>
<proteinExistence type="predicted"/>
<accession>A0A0A2V0T1</accession>
<dbReference type="RefSeq" id="WP_036781402.1">
    <property type="nucleotide sequence ID" value="NZ_AVBG01000003.1"/>
</dbReference>
<gene>
    <name evidence="1" type="ORF">N780_01470</name>
</gene>
<evidence type="ECO:0000313" key="2">
    <source>
        <dbReference type="Proteomes" id="UP000030153"/>
    </source>
</evidence>